<feature type="region of interest" description="Disordered" evidence="3">
    <location>
        <begin position="1"/>
        <end position="156"/>
    </location>
</feature>
<feature type="compositionally biased region" description="Low complexity" evidence="3">
    <location>
        <begin position="583"/>
        <end position="604"/>
    </location>
</feature>
<evidence type="ECO:0008006" key="6">
    <source>
        <dbReference type="Google" id="ProtNLM"/>
    </source>
</evidence>
<dbReference type="SUPFAM" id="SSF81901">
    <property type="entry name" value="HCP-like"/>
    <property type="match status" value="2"/>
</dbReference>
<reference evidence="4 5" key="1">
    <citation type="submission" date="2014-04" db="EMBL/GenBank/DDBJ databases">
        <title>Evolutionary Origins and Diversification of the Mycorrhizal Mutualists.</title>
        <authorList>
            <consortium name="DOE Joint Genome Institute"/>
            <consortium name="Mycorrhizal Genomics Consortium"/>
            <person name="Kohler A."/>
            <person name="Kuo A."/>
            <person name="Nagy L.G."/>
            <person name="Floudas D."/>
            <person name="Copeland A."/>
            <person name="Barry K.W."/>
            <person name="Cichocki N."/>
            <person name="Veneault-Fourrey C."/>
            <person name="LaButti K."/>
            <person name="Lindquist E.A."/>
            <person name="Lipzen A."/>
            <person name="Lundell T."/>
            <person name="Morin E."/>
            <person name="Murat C."/>
            <person name="Riley R."/>
            <person name="Ohm R."/>
            <person name="Sun H."/>
            <person name="Tunlid A."/>
            <person name="Henrissat B."/>
            <person name="Grigoriev I.V."/>
            <person name="Hibbett D.S."/>
            <person name="Martin F."/>
        </authorList>
    </citation>
    <scope>NUCLEOTIDE SEQUENCE [LARGE SCALE GENOMIC DNA]</scope>
    <source>
        <strain evidence="4 5">Koide BX008</strain>
    </source>
</reference>
<evidence type="ECO:0000256" key="3">
    <source>
        <dbReference type="SAM" id="MobiDB-lite"/>
    </source>
</evidence>
<evidence type="ECO:0000256" key="1">
    <source>
        <dbReference type="ARBA" id="ARBA00022737"/>
    </source>
</evidence>
<evidence type="ECO:0000256" key="2">
    <source>
        <dbReference type="PROSITE-ProRule" id="PRU00339"/>
    </source>
</evidence>
<feature type="compositionally biased region" description="Pro residues" evidence="3">
    <location>
        <begin position="139"/>
        <end position="150"/>
    </location>
</feature>
<dbReference type="EMBL" id="KN818341">
    <property type="protein sequence ID" value="KIL58303.1"/>
    <property type="molecule type" value="Genomic_DNA"/>
</dbReference>
<organism evidence="4 5">
    <name type="scientific">Amanita muscaria (strain Koide BX008)</name>
    <dbReference type="NCBI Taxonomy" id="946122"/>
    <lineage>
        <taxon>Eukaryota</taxon>
        <taxon>Fungi</taxon>
        <taxon>Dikarya</taxon>
        <taxon>Basidiomycota</taxon>
        <taxon>Agaricomycotina</taxon>
        <taxon>Agaricomycetes</taxon>
        <taxon>Agaricomycetidae</taxon>
        <taxon>Agaricales</taxon>
        <taxon>Pluteineae</taxon>
        <taxon>Amanitaceae</taxon>
        <taxon>Amanita</taxon>
    </lineage>
</organism>
<feature type="region of interest" description="Disordered" evidence="3">
    <location>
        <begin position="537"/>
        <end position="604"/>
    </location>
</feature>
<proteinExistence type="predicted"/>
<feature type="compositionally biased region" description="Basic and acidic residues" evidence="3">
    <location>
        <begin position="541"/>
        <end position="552"/>
    </location>
</feature>
<feature type="compositionally biased region" description="Pro residues" evidence="3">
    <location>
        <begin position="1"/>
        <end position="13"/>
    </location>
</feature>
<dbReference type="PANTHER" id="PTHR46430">
    <property type="entry name" value="PROTEIN SKT5-RELATED"/>
    <property type="match status" value="1"/>
</dbReference>
<keyword evidence="1" id="KW-0677">Repeat</keyword>
<dbReference type="InParanoid" id="A0A0C2WPX1"/>
<feature type="repeat" description="TPR" evidence="2">
    <location>
        <begin position="283"/>
        <end position="316"/>
    </location>
</feature>
<protein>
    <recommendedName>
        <fullName evidence="6">HCP-like protein</fullName>
    </recommendedName>
</protein>
<dbReference type="HOGENOM" id="CLU_009491_1_0_1"/>
<dbReference type="AlphaFoldDB" id="A0A0C2WPX1"/>
<dbReference type="OrthoDB" id="272077at2759"/>
<dbReference type="InterPro" id="IPR006597">
    <property type="entry name" value="Sel1-like"/>
</dbReference>
<name>A0A0C2WPX1_AMAMK</name>
<feature type="compositionally biased region" description="Pro residues" evidence="3">
    <location>
        <begin position="20"/>
        <end position="30"/>
    </location>
</feature>
<dbReference type="STRING" id="946122.A0A0C2WPX1"/>
<dbReference type="PROSITE" id="PS50005">
    <property type="entry name" value="TPR"/>
    <property type="match status" value="1"/>
</dbReference>
<sequence>MSAPPIPPRPFEPPQHRTPYSPPPVPPLPPDLRRSAYEDSLAAPRPHRIANPSIPANMSRIAATEPNYNPGGFAMPTPMQPPPFQQPPPVSLVQSPPPMHQGNQQWAPWAPPVDQMASLSFNAPHQHPPHPQHRSSTFGPPPKPPSPPKSDGPSLTAVIPTVASLQAVAQPIQQPNYDPASKIAWARDVLFLVNRAQQNGSTDPPVGPVTITDQNLLKLAHIAVPIILDIASRGQQPPMAPHVAEAVYLRATLAASGAFPDLLRQNLRSAFRDFETAARGGYATAWFRLGRDYESFNDHARAKDCFERGVKLGVESCCYRMGMAHLMGQLGLPASQEQALPLLHRAATLASLECPQPAYVYSLLLLNEFTQVSIQPSLFAPSIPQGSSPQLEARKHLERAAFLHFPPAQYKLGHVYEFAEAPFPFDPLLSVQYYSLASQQGEVEADMALSKWFLCGSGDDSSSPGHFEKDEGLAWTFADKAARRGLPSAEFAMGYYAEVGVGGPINVENAIKWYRKAKEHGNVDAAERLEALEQSVPQALSRKEHDVITEHKLVRKRTQAQQRSQTQPPPPHPYGFPTPQQGPEPYTQQQLPPPQSQQQPQRGQIMDLARRTSVLQRPAHPGRMHSVPDASPGSSPRLRPAQPQQFPNVNRYTLTDNPGPPGRNLSPARPMSGGGPGAGRYGRGGRAVSGGVGMTTPPHNSSPGPSHSPLPSETGPEAATSAKQYKGPATFAEMGIQGVKAEDKECVIM</sequence>
<dbReference type="Gene3D" id="1.25.40.10">
    <property type="entry name" value="Tetratricopeptide repeat domain"/>
    <property type="match status" value="1"/>
</dbReference>
<dbReference type="InterPro" id="IPR011990">
    <property type="entry name" value="TPR-like_helical_dom_sf"/>
</dbReference>
<dbReference type="Pfam" id="PF08238">
    <property type="entry name" value="Sel1"/>
    <property type="match status" value="3"/>
</dbReference>
<feature type="compositionally biased region" description="Gly residues" evidence="3">
    <location>
        <begin position="672"/>
        <end position="693"/>
    </location>
</feature>
<feature type="region of interest" description="Disordered" evidence="3">
    <location>
        <begin position="617"/>
        <end position="726"/>
    </location>
</feature>
<evidence type="ECO:0000313" key="4">
    <source>
        <dbReference type="EMBL" id="KIL58303.1"/>
    </source>
</evidence>
<dbReference type="Proteomes" id="UP000054549">
    <property type="component" value="Unassembled WGS sequence"/>
</dbReference>
<feature type="compositionally biased region" description="Low complexity" evidence="3">
    <location>
        <begin position="697"/>
        <end position="712"/>
    </location>
</feature>
<feature type="compositionally biased region" description="Pro residues" evidence="3">
    <location>
        <begin position="567"/>
        <end position="582"/>
    </location>
</feature>
<dbReference type="InterPro" id="IPR019734">
    <property type="entry name" value="TPR_rpt"/>
</dbReference>
<accession>A0A0C2WPX1</accession>
<dbReference type="SMART" id="SM00671">
    <property type="entry name" value="SEL1"/>
    <property type="match status" value="5"/>
</dbReference>
<dbReference type="InterPro" id="IPR051726">
    <property type="entry name" value="Chitin_Synth_Reg"/>
</dbReference>
<keyword evidence="2" id="KW-0802">TPR repeat</keyword>
<keyword evidence="5" id="KW-1185">Reference proteome</keyword>
<feature type="compositionally biased region" description="Polar residues" evidence="3">
    <location>
        <begin position="642"/>
        <end position="656"/>
    </location>
</feature>
<gene>
    <name evidence="4" type="ORF">M378DRAFT_332549</name>
</gene>
<evidence type="ECO:0000313" key="5">
    <source>
        <dbReference type="Proteomes" id="UP000054549"/>
    </source>
</evidence>
<dbReference type="PANTHER" id="PTHR46430:SF2">
    <property type="entry name" value="CHITIN SYNTHASE REGULATORY FACTOR 4"/>
    <property type="match status" value="1"/>
</dbReference>
<feature type="compositionally biased region" description="Pro residues" evidence="3">
    <location>
        <begin position="78"/>
        <end position="99"/>
    </location>
</feature>